<feature type="chain" id="PRO_5010992361" description="Pv-fam-d protein" evidence="2">
    <location>
        <begin position="22"/>
        <end position="237"/>
    </location>
</feature>
<dbReference type="VEuPathDB" id="PlasmoDB:PKNH_1402200"/>
<dbReference type="OrthoDB" id="386996at2759"/>
<gene>
    <name evidence="3" type="ORF">PKNOH_S140219300</name>
</gene>
<feature type="transmembrane region" description="Helical" evidence="1">
    <location>
        <begin position="216"/>
        <end position="234"/>
    </location>
</feature>
<comment type="caution">
    <text evidence="3">The sequence shown here is derived from an EMBL/GenBank/DDBJ whole genome shotgun (WGS) entry which is preliminary data.</text>
</comment>
<keyword evidence="1" id="KW-0812">Transmembrane</keyword>
<feature type="transmembrane region" description="Helical" evidence="1">
    <location>
        <begin position="192"/>
        <end position="210"/>
    </location>
</feature>
<accession>A0A1Y3DLK0</accession>
<dbReference type="Proteomes" id="UP000195012">
    <property type="component" value="Unassembled WGS sequence"/>
</dbReference>
<evidence type="ECO:0000313" key="4">
    <source>
        <dbReference type="Proteomes" id="UP000195012"/>
    </source>
</evidence>
<organism evidence="3 4">
    <name type="scientific">Plasmodium knowlesi</name>
    <dbReference type="NCBI Taxonomy" id="5850"/>
    <lineage>
        <taxon>Eukaryota</taxon>
        <taxon>Sar</taxon>
        <taxon>Alveolata</taxon>
        <taxon>Apicomplexa</taxon>
        <taxon>Aconoidasida</taxon>
        <taxon>Haemosporida</taxon>
        <taxon>Plasmodiidae</taxon>
        <taxon>Plasmodium</taxon>
        <taxon>Plasmodium (Plasmodium)</taxon>
    </lineage>
</organism>
<evidence type="ECO:0000256" key="1">
    <source>
        <dbReference type="SAM" id="Phobius"/>
    </source>
</evidence>
<name>A0A1Y3DLK0_PLAKN</name>
<keyword evidence="2" id="KW-0732">Signal</keyword>
<protein>
    <recommendedName>
        <fullName evidence="5">Pv-fam-d protein</fullName>
    </recommendedName>
</protein>
<sequence length="237" mass="27937">MYRILFTKIFFLTLSAWILRASDNRKGVGFNVNNRRRSAHNDLQLRVPRLLSVNDLDSEIDYGSLESLGDGREKEEIYERRGKVDLRSFTFDDSEELDPNLESFKEYMKYVAKSDKSFREKYDDTRDYIKNMDPMTRKKIKNEMKDRLSERRRTKRRRKCSQLHGLCNDMYGDLQYNDYRMKAQIRKMKRKISARSFIAGALSAILAILLFPIELICSSGVLLIMGLSLVFLLLEEI</sequence>
<evidence type="ECO:0000256" key="2">
    <source>
        <dbReference type="SAM" id="SignalP"/>
    </source>
</evidence>
<proteinExistence type="predicted"/>
<dbReference type="VEuPathDB" id="PlasmoDB:PKA1H_140007100"/>
<dbReference type="EMBL" id="NETL01000028">
    <property type="protein sequence ID" value="OTN64088.1"/>
    <property type="molecule type" value="Genomic_DNA"/>
</dbReference>
<keyword evidence="1" id="KW-0472">Membrane</keyword>
<dbReference type="VEuPathDB" id="PlasmoDB:PKNOH_S140219300"/>
<keyword evidence="1" id="KW-1133">Transmembrane helix</keyword>
<dbReference type="OMA" id="MDPMTRK"/>
<dbReference type="AlphaFoldDB" id="A0A1Y3DLK0"/>
<reference evidence="3 4" key="1">
    <citation type="submission" date="2017-05" db="EMBL/GenBank/DDBJ databases">
        <title>PacBio assembly of a Plasmodium knowlesi genome sequence with Hi-C correction and manual annotation of the SICAvar gene family.</title>
        <authorList>
            <person name="Lapp S.A."/>
            <person name="Geraldo J.A."/>
            <person name="Chien J.-T."/>
            <person name="Ay F."/>
            <person name="Pakala S.B."/>
            <person name="Batugedara G."/>
            <person name="Humphrey J.C."/>
            <person name="Debarry J.D."/>
            <person name="Le Roch K.G."/>
            <person name="Galinski M.R."/>
            <person name="Kissinger J.C."/>
        </authorList>
    </citation>
    <scope>NUCLEOTIDE SEQUENCE [LARGE SCALE GENOMIC DNA]</scope>
    <source>
        <strain evidence="4">Malayan Strain Pk1 (A+)</strain>
    </source>
</reference>
<evidence type="ECO:0008006" key="5">
    <source>
        <dbReference type="Google" id="ProtNLM"/>
    </source>
</evidence>
<evidence type="ECO:0000313" key="3">
    <source>
        <dbReference type="EMBL" id="OTN64088.1"/>
    </source>
</evidence>
<feature type="signal peptide" evidence="2">
    <location>
        <begin position="1"/>
        <end position="21"/>
    </location>
</feature>